<protein>
    <submittedName>
        <fullName evidence="3">Pleckstrin homology domain-containing family G member 7</fullName>
    </submittedName>
</protein>
<dbReference type="PANTHER" id="PTHR13217">
    <property type="entry name" value="PLECKSTRIN HOMOLOGY DOMAIN-CONTAINING FAMILY G MEMBER 7"/>
    <property type="match status" value="1"/>
</dbReference>
<evidence type="ECO:0000313" key="4">
    <source>
        <dbReference type="Proteomes" id="UP000053875"/>
    </source>
</evidence>
<feature type="non-terminal residue" evidence="3">
    <location>
        <position position="1"/>
    </location>
</feature>
<feature type="domain" description="DH" evidence="2">
    <location>
        <begin position="1"/>
        <end position="175"/>
    </location>
</feature>
<dbReference type="InterPro" id="IPR001849">
    <property type="entry name" value="PH_domain"/>
</dbReference>
<dbReference type="PROSITE" id="PS50010">
    <property type="entry name" value="DH_2"/>
    <property type="match status" value="1"/>
</dbReference>
<dbReference type="Gene3D" id="1.20.900.10">
    <property type="entry name" value="Dbl homology (DH) domain"/>
    <property type="match status" value="1"/>
</dbReference>
<gene>
    <name evidence="3" type="ORF">N307_03980</name>
</gene>
<proteinExistence type="predicted"/>
<name>A0A093IXS0_DRYPU</name>
<dbReference type="PROSITE" id="PS50003">
    <property type="entry name" value="PH_DOMAIN"/>
    <property type="match status" value="1"/>
</dbReference>
<dbReference type="Gene3D" id="2.30.29.30">
    <property type="entry name" value="Pleckstrin-homology domain (PH domain)/Phosphotyrosine-binding domain (PTB)"/>
    <property type="match status" value="1"/>
</dbReference>
<evidence type="ECO:0000259" key="2">
    <source>
        <dbReference type="PROSITE" id="PS50010"/>
    </source>
</evidence>
<dbReference type="SMART" id="SM00325">
    <property type="entry name" value="RhoGEF"/>
    <property type="match status" value="1"/>
</dbReference>
<dbReference type="InterPro" id="IPR000219">
    <property type="entry name" value="DH_dom"/>
</dbReference>
<dbReference type="SUPFAM" id="SSF48065">
    <property type="entry name" value="DBL homology domain (DH-domain)"/>
    <property type="match status" value="1"/>
</dbReference>
<organism evidence="3 4">
    <name type="scientific">Dryobates pubescens</name>
    <name type="common">Downy woodpecker</name>
    <name type="synonym">Picoides pubescens</name>
    <dbReference type="NCBI Taxonomy" id="118200"/>
    <lineage>
        <taxon>Eukaryota</taxon>
        <taxon>Metazoa</taxon>
        <taxon>Chordata</taxon>
        <taxon>Craniata</taxon>
        <taxon>Vertebrata</taxon>
        <taxon>Euteleostomi</taxon>
        <taxon>Archelosauria</taxon>
        <taxon>Archosauria</taxon>
        <taxon>Dinosauria</taxon>
        <taxon>Saurischia</taxon>
        <taxon>Theropoda</taxon>
        <taxon>Coelurosauria</taxon>
        <taxon>Aves</taxon>
        <taxon>Neognathae</taxon>
        <taxon>Neoaves</taxon>
        <taxon>Telluraves</taxon>
        <taxon>Coraciimorphae</taxon>
        <taxon>Piciformes</taxon>
        <taxon>Picidae</taxon>
        <taxon>Dryobates</taxon>
    </lineage>
</organism>
<dbReference type="InterPro" id="IPR040181">
    <property type="entry name" value="PKHG5/7"/>
</dbReference>
<dbReference type="CDD" id="cd13245">
    <property type="entry name" value="PH_PLEKHG7"/>
    <property type="match status" value="1"/>
</dbReference>
<dbReference type="InterPro" id="IPR035899">
    <property type="entry name" value="DBL_dom_sf"/>
</dbReference>
<dbReference type="SUPFAM" id="SSF50729">
    <property type="entry name" value="PH domain-like"/>
    <property type="match status" value="1"/>
</dbReference>
<dbReference type="GO" id="GO:0007266">
    <property type="term" value="P:Rho protein signal transduction"/>
    <property type="evidence" value="ECO:0007669"/>
    <property type="project" value="TreeGrafter"/>
</dbReference>
<dbReference type="Proteomes" id="UP000053875">
    <property type="component" value="Unassembled WGS sequence"/>
</dbReference>
<dbReference type="GO" id="GO:0005085">
    <property type="term" value="F:guanyl-nucleotide exchange factor activity"/>
    <property type="evidence" value="ECO:0007669"/>
    <property type="project" value="InterPro"/>
</dbReference>
<sequence length="373" mass="43356">KVFVDTLKYLQSKEFLLDVDLWRLFANLEELNAVSLSFLKAFFEAVKEHVRNSDSPLDFSSILSKFFQGDLCQTHQIYCLNYTSAVFYLENLRQREDFGLYLKQWCEQNQQCKRLHLPELLVAPLQRLTRYPLLLNNICQRSTDPAERALLQSLKEKVEKSIWDLEGKVKWLDNFQKLRQLQEVIIWPQLWDRDKRFFVPECLKQSLRENSSENILASANRLLLHEGRLTLAESTRLLEVHLFLFDDFLLITKIKRSKKRCGGSEAVLPVCPSFPPELQSLRREGGFCTVLDQPIPLDRLSLRNMDPVQVAAFSLRNAFLVQHENRYCQSIAAFLLQAHTEAAKKAWMSQIQAAISNHSRHHGTKQASACCFP</sequence>
<accession>A0A093IXS0</accession>
<reference evidence="3 4" key="1">
    <citation type="submission" date="2014-04" db="EMBL/GenBank/DDBJ databases">
        <title>Genome evolution of avian class.</title>
        <authorList>
            <person name="Zhang G."/>
            <person name="Li C."/>
        </authorList>
    </citation>
    <scope>NUCLEOTIDE SEQUENCE [LARGE SCALE GENOMIC DNA]</scope>
    <source>
        <strain evidence="3">BGI_N307</strain>
    </source>
</reference>
<feature type="non-terminal residue" evidence="3">
    <location>
        <position position="373"/>
    </location>
</feature>
<dbReference type="STRING" id="118200.A0A093IXS0"/>
<evidence type="ECO:0000313" key="3">
    <source>
        <dbReference type="EMBL" id="KFV71491.1"/>
    </source>
</evidence>
<dbReference type="PROSITE" id="PS00741">
    <property type="entry name" value="DH_1"/>
    <property type="match status" value="1"/>
</dbReference>
<feature type="domain" description="PH" evidence="1">
    <location>
        <begin position="222"/>
        <end position="356"/>
    </location>
</feature>
<dbReference type="EMBL" id="KL216822">
    <property type="protein sequence ID" value="KFV71491.1"/>
    <property type="molecule type" value="Genomic_DNA"/>
</dbReference>
<dbReference type="PANTHER" id="PTHR13217:SF6">
    <property type="entry name" value="PLECKSTRIN HOMOLOGY DOMAIN-CONTAINING FAMILY G MEMBER 7"/>
    <property type="match status" value="1"/>
</dbReference>
<dbReference type="InterPro" id="IPR001331">
    <property type="entry name" value="GDS_CDC24_CS"/>
</dbReference>
<evidence type="ECO:0000259" key="1">
    <source>
        <dbReference type="PROSITE" id="PS50003"/>
    </source>
</evidence>
<keyword evidence="4" id="KW-1185">Reference proteome</keyword>
<dbReference type="Pfam" id="PF00621">
    <property type="entry name" value="RhoGEF"/>
    <property type="match status" value="1"/>
</dbReference>
<dbReference type="InterPro" id="IPR011993">
    <property type="entry name" value="PH-like_dom_sf"/>
</dbReference>
<dbReference type="AlphaFoldDB" id="A0A093IXS0"/>
<dbReference type="SMART" id="SM00233">
    <property type="entry name" value="PH"/>
    <property type="match status" value="1"/>
</dbReference>